<reference evidence="2" key="1">
    <citation type="submission" date="2023-10" db="EMBL/GenBank/DDBJ databases">
        <authorList>
            <person name="Chen Y."/>
            <person name="Shah S."/>
            <person name="Dougan E. K."/>
            <person name="Thang M."/>
            <person name="Chan C."/>
        </authorList>
    </citation>
    <scope>NUCLEOTIDE SEQUENCE [LARGE SCALE GENOMIC DNA]</scope>
</reference>
<evidence type="ECO:0000313" key="3">
    <source>
        <dbReference type="Proteomes" id="UP001189429"/>
    </source>
</evidence>
<evidence type="ECO:0000256" key="1">
    <source>
        <dbReference type="SAM" id="MobiDB-lite"/>
    </source>
</evidence>
<feature type="compositionally biased region" description="Basic and acidic residues" evidence="1">
    <location>
        <begin position="61"/>
        <end position="82"/>
    </location>
</feature>
<gene>
    <name evidence="2" type="ORF">PCOR1329_LOCUS25670</name>
</gene>
<keyword evidence="3" id="KW-1185">Reference proteome</keyword>
<comment type="caution">
    <text evidence="2">The sequence shown here is derived from an EMBL/GenBank/DDBJ whole genome shotgun (WGS) entry which is preliminary data.</text>
</comment>
<name>A0ABN9S1V2_9DINO</name>
<organism evidence="2 3">
    <name type="scientific">Prorocentrum cordatum</name>
    <dbReference type="NCBI Taxonomy" id="2364126"/>
    <lineage>
        <taxon>Eukaryota</taxon>
        <taxon>Sar</taxon>
        <taxon>Alveolata</taxon>
        <taxon>Dinophyceae</taxon>
        <taxon>Prorocentrales</taxon>
        <taxon>Prorocentraceae</taxon>
        <taxon>Prorocentrum</taxon>
    </lineage>
</organism>
<feature type="region of interest" description="Disordered" evidence="1">
    <location>
        <begin position="292"/>
        <end position="320"/>
    </location>
</feature>
<sequence>MRPKTWTEIAFALLPTTQFPLQLEILRNRVLTGILLEAGSPFVVTSWGLKRRPQEASLETMEERGGPKDAKGVAAFKGDKSGNGKRGNPSKQASKAKTQGRRRRQENKSQEPPRGPHQRGGGSSSDHADCATAISSLQKLALRTALVAREQQHLLSELWLIPTSRSPFKAGAREGLEHAVRLREAGEKHKLGPPTRPRRSCYDREIKNCLTETMKQGVPDRALERGHEALAHWLDLAHHERGMEFVTETLKMFKIAEAGGRREGQGELLYSIEPLPSIRAAMRVERIAKMTRGAEATGHGPGAGIERAAERQLQSQNKSK</sequence>
<protein>
    <submittedName>
        <fullName evidence="2">Uncharacterized protein</fullName>
    </submittedName>
</protein>
<proteinExistence type="predicted"/>
<dbReference type="EMBL" id="CAUYUJ010009002">
    <property type="protein sequence ID" value="CAK0825573.1"/>
    <property type="molecule type" value="Genomic_DNA"/>
</dbReference>
<feature type="region of interest" description="Disordered" evidence="1">
    <location>
        <begin position="53"/>
        <end position="129"/>
    </location>
</feature>
<dbReference type="Proteomes" id="UP001189429">
    <property type="component" value="Unassembled WGS sequence"/>
</dbReference>
<evidence type="ECO:0000313" key="2">
    <source>
        <dbReference type="EMBL" id="CAK0825573.1"/>
    </source>
</evidence>
<accession>A0ABN9S1V2</accession>